<feature type="transmembrane region" description="Helical" evidence="8">
    <location>
        <begin position="379"/>
        <end position="398"/>
    </location>
</feature>
<evidence type="ECO:0000256" key="1">
    <source>
        <dbReference type="ARBA" id="ARBA00004651"/>
    </source>
</evidence>
<dbReference type="PANTHER" id="PTHR42643">
    <property type="entry name" value="IONOTROPIC RECEPTOR 20A-RELATED"/>
    <property type="match status" value="1"/>
</dbReference>
<name>A0A226D7K9_FOLCA</name>
<comment type="subcellular location">
    <subcellularLocation>
        <location evidence="1">Cell membrane</location>
        <topology evidence="1">Multi-pass membrane protein</topology>
    </subcellularLocation>
</comment>
<evidence type="ECO:0000256" key="4">
    <source>
        <dbReference type="ARBA" id="ARBA00022989"/>
    </source>
</evidence>
<evidence type="ECO:0000256" key="2">
    <source>
        <dbReference type="ARBA" id="ARBA00022475"/>
    </source>
</evidence>
<keyword evidence="7" id="KW-0325">Glycoprotein</keyword>
<dbReference type="InterPro" id="IPR052192">
    <property type="entry name" value="Insect_Ionotropic_Sensory_Rcpt"/>
</dbReference>
<keyword evidence="10" id="KW-1185">Reference proteome</keyword>
<dbReference type="GO" id="GO:0005886">
    <property type="term" value="C:plasma membrane"/>
    <property type="evidence" value="ECO:0007669"/>
    <property type="project" value="UniProtKB-SubCell"/>
</dbReference>
<keyword evidence="4 8" id="KW-1133">Transmembrane helix</keyword>
<feature type="transmembrane region" description="Helical" evidence="8">
    <location>
        <begin position="146"/>
        <end position="164"/>
    </location>
</feature>
<keyword evidence="6" id="KW-0675">Receptor</keyword>
<organism evidence="9 10">
    <name type="scientific">Folsomia candida</name>
    <name type="common">Springtail</name>
    <dbReference type="NCBI Taxonomy" id="158441"/>
    <lineage>
        <taxon>Eukaryota</taxon>
        <taxon>Metazoa</taxon>
        <taxon>Ecdysozoa</taxon>
        <taxon>Arthropoda</taxon>
        <taxon>Hexapoda</taxon>
        <taxon>Collembola</taxon>
        <taxon>Entomobryomorpha</taxon>
        <taxon>Isotomoidea</taxon>
        <taxon>Isotomidae</taxon>
        <taxon>Proisotominae</taxon>
        <taxon>Folsomia</taxon>
    </lineage>
</organism>
<dbReference type="SUPFAM" id="SSF53850">
    <property type="entry name" value="Periplasmic binding protein-like II"/>
    <property type="match status" value="1"/>
</dbReference>
<evidence type="ECO:0000256" key="3">
    <source>
        <dbReference type="ARBA" id="ARBA00022692"/>
    </source>
</evidence>
<keyword evidence="2" id="KW-1003">Cell membrane</keyword>
<evidence type="ECO:0000256" key="7">
    <source>
        <dbReference type="ARBA" id="ARBA00023180"/>
    </source>
</evidence>
<feature type="transmembrane region" description="Helical" evidence="8">
    <location>
        <begin position="418"/>
        <end position="439"/>
    </location>
</feature>
<proteinExistence type="predicted"/>
<keyword evidence="5 8" id="KW-0472">Membrane</keyword>
<dbReference type="AlphaFoldDB" id="A0A226D7K9"/>
<feature type="transmembrane region" description="Helical" evidence="8">
    <location>
        <begin position="121"/>
        <end position="139"/>
    </location>
</feature>
<dbReference type="Proteomes" id="UP000198287">
    <property type="component" value="Unassembled WGS sequence"/>
</dbReference>
<evidence type="ECO:0000313" key="9">
    <source>
        <dbReference type="EMBL" id="OXA40844.1"/>
    </source>
</evidence>
<evidence type="ECO:0000256" key="5">
    <source>
        <dbReference type="ARBA" id="ARBA00023136"/>
    </source>
</evidence>
<gene>
    <name evidence="9" type="ORF">Fcan01_24379</name>
</gene>
<comment type="caution">
    <text evidence="9">The sequence shown here is derived from an EMBL/GenBank/DDBJ whole genome shotgun (WGS) entry which is preliminary data.</text>
</comment>
<reference evidence="9 10" key="1">
    <citation type="submission" date="2015-12" db="EMBL/GenBank/DDBJ databases">
        <title>The genome of Folsomia candida.</title>
        <authorList>
            <person name="Faddeeva A."/>
            <person name="Derks M.F."/>
            <person name="Anvar Y."/>
            <person name="Smit S."/>
            <person name="Van Straalen N."/>
            <person name="Roelofs D."/>
        </authorList>
    </citation>
    <scope>NUCLEOTIDE SEQUENCE [LARGE SCALE GENOMIC DNA]</scope>
    <source>
        <strain evidence="9 10">VU population</strain>
        <tissue evidence="9">Whole body</tissue>
    </source>
</reference>
<keyword evidence="3 8" id="KW-0812">Transmembrane</keyword>
<evidence type="ECO:0000313" key="10">
    <source>
        <dbReference type="Proteomes" id="UP000198287"/>
    </source>
</evidence>
<dbReference type="PANTHER" id="PTHR42643:SF24">
    <property type="entry name" value="IONOTROPIC RECEPTOR 60A"/>
    <property type="match status" value="1"/>
</dbReference>
<protein>
    <submittedName>
        <fullName evidence="9">Uncharacterized protein</fullName>
    </submittedName>
</protein>
<dbReference type="EMBL" id="LNIX01000031">
    <property type="protein sequence ID" value="OXA40844.1"/>
    <property type="molecule type" value="Genomic_DNA"/>
</dbReference>
<evidence type="ECO:0000256" key="6">
    <source>
        <dbReference type="ARBA" id="ARBA00023170"/>
    </source>
</evidence>
<feature type="transmembrane region" description="Helical" evidence="8">
    <location>
        <begin position="176"/>
        <end position="195"/>
    </location>
</feature>
<evidence type="ECO:0000256" key="8">
    <source>
        <dbReference type="SAM" id="Phobius"/>
    </source>
</evidence>
<sequence length="520" mass="58418">MLSLTSLKALKAIMVKKKNGTDKHYVLAPVLSISLKLNATLNPVIANTYGEKDPKSGTWSGIFSHILYHDCHLTPWLTLTLDRAQISIPTVALIPEGLSFVTGLPQEEGSTHLLAVARDGIGLQFALFMSVSFLVYALLTKCSWKGFTNALTFLAMCLLELSVPKCYYSKLSDNRFSRLLLAFWFCAMFVISADLKTAFISNLTKPELSHPPADFEQLYDAKEYKIGFASMNSTAEGRSFISLAAEGNEIISHLNTRVFKDFPNFDKGRHVCMGSLHGLIPEAIEELVTDRGKKLFRLAKTPFISFHTVGFVSKKMPHIVPTYNWILLKYMESGLMDYLWESYNEQKKSLGIKVAKERAAKRQLYLVEMESEPERGHEIYVSTISVGVFGLLAAVIFTGEKFMVGANSLAKEWIMNKFIVSIFLILGVFALSMGAPTFTNRQGDELPDKGSGSLIEMEINNSVLKFLPDQNKKIPSREKRAPLHQTKHYWARERSDNTSDGGEKVFNRRSGLNLKYRLHP</sequence>
<accession>A0A226D7K9</accession>